<protein>
    <submittedName>
        <fullName evidence="1">Uncharacterized protein</fullName>
    </submittedName>
</protein>
<accession>A0A7W6IJC1</accession>
<proteinExistence type="predicted"/>
<keyword evidence="2" id="KW-1185">Reference proteome</keyword>
<dbReference type="AlphaFoldDB" id="A0A7W6IJC1"/>
<evidence type="ECO:0000313" key="1">
    <source>
        <dbReference type="EMBL" id="MBB4050644.1"/>
    </source>
</evidence>
<organism evidence="1 2">
    <name type="scientific">Devosia subaequoris</name>
    <dbReference type="NCBI Taxonomy" id="395930"/>
    <lineage>
        <taxon>Bacteria</taxon>
        <taxon>Pseudomonadati</taxon>
        <taxon>Pseudomonadota</taxon>
        <taxon>Alphaproteobacteria</taxon>
        <taxon>Hyphomicrobiales</taxon>
        <taxon>Devosiaceae</taxon>
        <taxon>Devosia</taxon>
    </lineage>
</organism>
<comment type="caution">
    <text evidence="1">The sequence shown here is derived from an EMBL/GenBank/DDBJ whole genome shotgun (WGS) entry which is preliminary data.</text>
</comment>
<name>A0A7W6IJC1_9HYPH</name>
<gene>
    <name evidence="1" type="ORF">GGR20_000262</name>
</gene>
<dbReference type="EMBL" id="JACIEW010000001">
    <property type="protein sequence ID" value="MBB4050644.1"/>
    <property type="molecule type" value="Genomic_DNA"/>
</dbReference>
<dbReference type="Proteomes" id="UP000547011">
    <property type="component" value="Unassembled WGS sequence"/>
</dbReference>
<evidence type="ECO:0000313" key="2">
    <source>
        <dbReference type="Proteomes" id="UP000547011"/>
    </source>
</evidence>
<reference evidence="1 2" key="1">
    <citation type="submission" date="2020-08" db="EMBL/GenBank/DDBJ databases">
        <title>Genomic Encyclopedia of Type Strains, Phase IV (KMG-IV): sequencing the most valuable type-strain genomes for metagenomic binning, comparative biology and taxonomic classification.</title>
        <authorList>
            <person name="Goeker M."/>
        </authorList>
    </citation>
    <scope>NUCLEOTIDE SEQUENCE [LARGE SCALE GENOMIC DNA]</scope>
    <source>
        <strain evidence="1 2">DSM 23447</strain>
    </source>
</reference>
<sequence length="56" mass="6329">MRRLTIDWGKLLKECLRFIWALAGGYAPCQVFAVQFIQPQGFDELGHPIKPAKAPT</sequence>